<name>A0A7W3LRR8_ACTNM</name>
<feature type="region of interest" description="Disordered" evidence="1">
    <location>
        <begin position="83"/>
        <end position="138"/>
    </location>
</feature>
<dbReference type="RefSeq" id="WP_220509701.1">
    <property type="nucleotide sequence ID" value="NZ_BAAALP010000033.1"/>
</dbReference>
<reference evidence="2 3" key="1">
    <citation type="submission" date="2020-08" db="EMBL/GenBank/DDBJ databases">
        <title>Genomic Encyclopedia of Type Strains, Phase IV (KMG-IV): sequencing the most valuable type-strain genomes for metagenomic binning, comparative biology and taxonomic classification.</title>
        <authorList>
            <person name="Goeker M."/>
        </authorList>
    </citation>
    <scope>NUCLEOTIDE SEQUENCE [LARGE SCALE GENOMIC DNA]</scope>
    <source>
        <strain evidence="2 3">DSM 44197</strain>
    </source>
</reference>
<protein>
    <submittedName>
        <fullName evidence="2">Uncharacterized protein</fullName>
    </submittedName>
</protein>
<accession>A0A7W3LRR8</accession>
<evidence type="ECO:0000313" key="2">
    <source>
        <dbReference type="EMBL" id="MBA8953088.1"/>
    </source>
</evidence>
<sequence>MRRFIRPGGGTLLLLPRRPAVVEHGPLDGFQVDRAQEIGDLARHVQDDWQLGGRGVGAAGGGVGGRQIGDSGAADAVLTGQIAAPRLGPGRPRTRPVHLVADKDYSRDLQPGDPPKRRPGPQPDPPRLCGRTPAGLRR</sequence>
<comment type="caution">
    <text evidence="2">The sequence shown here is derived from an EMBL/GenBank/DDBJ whole genome shotgun (WGS) entry which is preliminary data.</text>
</comment>
<gene>
    <name evidence="2" type="ORF">HNR61_004738</name>
</gene>
<proteinExistence type="predicted"/>
<evidence type="ECO:0000313" key="3">
    <source>
        <dbReference type="Proteomes" id="UP000572680"/>
    </source>
</evidence>
<dbReference type="AlphaFoldDB" id="A0A7W3LRR8"/>
<keyword evidence="3" id="KW-1185">Reference proteome</keyword>
<evidence type="ECO:0000256" key="1">
    <source>
        <dbReference type="SAM" id="MobiDB-lite"/>
    </source>
</evidence>
<organism evidence="2 3">
    <name type="scientific">Actinomadura namibiensis</name>
    <dbReference type="NCBI Taxonomy" id="182080"/>
    <lineage>
        <taxon>Bacteria</taxon>
        <taxon>Bacillati</taxon>
        <taxon>Actinomycetota</taxon>
        <taxon>Actinomycetes</taxon>
        <taxon>Streptosporangiales</taxon>
        <taxon>Thermomonosporaceae</taxon>
        <taxon>Actinomadura</taxon>
    </lineage>
</organism>
<dbReference type="EMBL" id="JACJIA010000006">
    <property type="protein sequence ID" value="MBA8953088.1"/>
    <property type="molecule type" value="Genomic_DNA"/>
</dbReference>
<dbReference type="Proteomes" id="UP000572680">
    <property type="component" value="Unassembled WGS sequence"/>
</dbReference>